<dbReference type="OrthoDB" id="2453442at2"/>
<dbReference type="EMBL" id="QYTV02000005">
    <property type="protein sequence ID" value="RST73807.1"/>
    <property type="molecule type" value="Genomic_DNA"/>
</dbReference>
<accession>A0A429XYI5</accession>
<keyword evidence="1" id="KW-0472">Membrane</keyword>
<evidence type="ECO:0000313" key="2">
    <source>
        <dbReference type="EMBL" id="RST73807.1"/>
    </source>
</evidence>
<protein>
    <submittedName>
        <fullName evidence="2">Type II secretion system protein</fullName>
    </submittedName>
</protein>
<organism evidence="2 3">
    <name type="scientific">Siminovitchia acidinfaciens</name>
    <dbReference type="NCBI Taxonomy" id="2321395"/>
    <lineage>
        <taxon>Bacteria</taxon>
        <taxon>Bacillati</taxon>
        <taxon>Bacillota</taxon>
        <taxon>Bacilli</taxon>
        <taxon>Bacillales</taxon>
        <taxon>Bacillaceae</taxon>
        <taxon>Siminovitchia</taxon>
    </lineage>
</organism>
<proteinExistence type="predicted"/>
<evidence type="ECO:0000313" key="3">
    <source>
        <dbReference type="Proteomes" id="UP000287156"/>
    </source>
</evidence>
<dbReference type="InterPro" id="IPR053468">
    <property type="entry name" value="ComGE-like"/>
</dbReference>
<reference evidence="2" key="1">
    <citation type="submission" date="2018-12" db="EMBL/GenBank/DDBJ databases">
        <authorList>
            <person name="Sun L."/>
            <person name="Chen Z."/>
        </authorList>
    </citation>
    <scope>NUCLEOTIDE SEQUENCE [LARGE SCALE GENOMIC DNA]</scope>
    <source>
        <strain evidence="2">3-2-2</strain>
    </source>
</reference>
<gene>
    <name evidence="2" type="ORF">D4T97_013110</name>
</gene>
<name>A0A429XYI5_9BACI</name>
<keyword evidence="1" id="KW-1133">Transmembrane helix</keyword>
<dbReference type="RefSeq" id="WP_126051194.1">
    <property type="nucleotide sequence ID" value="NZ_QYTV02000005.1"/>
</dbReference>
<keyword evidence="1" id="KW-0812">Transmembrane</keyword>
<comment type="caution">
    <text evidence="2">The sequence shown here is derived from an EMBL/GenBank/DDBJ whole genome shotgun (WGS) entry which is preliminary data.</text>
</comment>
<feature type="transmembrane region" description="Helical" evidence="1">
    <location>
        <begin position="14"/>
        <end position="36"/>
    </location>
</feature>
<sequence>MLKNEKGFTFLESIISLSFILLISSSFFPVMSNMLAHLKEGKKEMTAYRLMYEHVEREVMSGTMGKGQVNWKNITYELFIEENKKGDWKACARYEKKTLCVD</sequence>
<dbReference type="NCBIfam" id="NF041013">
    <property type="entry name" value="T4P_ComGE"/>
    <property type="match status" value="1"/>
</dbReference>
<dbReference type="Proteomes" id="UP000287156">
    <property type="component" value="Unassembled WGS sequence"/>
</dbReference>
<evidence type="ECO:0000256" key="1">
    <source>
        <dbReference type="SAM" id="Phobius"/>
    </source>
</evidence>
<keyword evidence="3" id="KW-1185">Reference proteome</keyword>
<dbReference type="AlphaFoldDB" id="A0A429XYI5"/>